<feature type="transmembrane region" description="Helical" evidence="1">
    <location>
        <begin position="43"/>
        <end position="62"/>
    </location>
</feature>
<feature type="transmembrane region" description="Helical" evidence="1">
    <location>
        <begin position="74"/>
        <end position="96"/>
    </location>
</feature>
<accession>A0A7S3LG85</accession>
<dbReference type="EMBL" id="HBIN01000646">
    <property type="protein sequence ID" value="CAE0429961.1"/>
    <property type="molecule type" value="Transcribed_RNA"/>
</dbReference>
<feature type="transmembrane region" description="Helical" evidence="1">
    <location>
        <begin position="227"/>
        <end position="246"/>
    </location>
</feature>
<dbReference type="GO" id="GO:0006629">
    <property type="term" value="P:lipid metabolic process"/>
    <property type="evidence" value="ECO:0007669"/>
    <property type="project" value="InterPro"/>
</dbReference>
<dbReference type="AlphaFoldDB" id="A0A7S3LG85"/>
<dbReference type="Pfam" id="PF00487">
    <property type="entry name" value="FA_desaturase"/>
    <property type="match status" value="1"/>
</dbReference>
<feature type="transmembrane region" description="Helical" evidence="1">
    <location>
        <begin position="173"/>
        <end position="193"/>
    </location>
</feature>
<dbReference type="PANTHER" id="PTHR32100">
    <property type="entry name" value="OMEGA-6 FATTY ACID DESATURASE, CHLOROPLASTIC"/>
    <property type="match status" value="1"/>
</dbReference>
<evidence type="ECO:0000313" key="3">
    <source>
        <dbReference type="EMBL" id="CAE0429961.1"/>
    </source>
</evidence>
<dbReference type="InterPro" id="IPR012171">
    <property type="entry name" value="Fatty_acid_desaturase"/>
</dbReference>
<gene>
    <name evidence="3" type="ORF">ASTO00021_LOCUS286</name>
</gene>
<sequence length="391" mass="45062">MCNAKIRQVSNAKDAQKKDPLPSIGEIRAVVPKHCFERSLVKGLYYLGRDTFWAALVGFAAYKFLPTDDLSNPLVLLGWLIYGFVEGTILTGHWVLAHECGHEAFSDYQIVNDLIGFTLHTVLLVPYFSWQYSHGVHHARVNHILDGESHVPDVKRKVVKMYLKVVDAIGEEAFAVLQVVLHLLLGWPLYLILGITGSKRRHNGERYKKRPNHFNPYSELFPDRLRFKVAVSTLGLIGWSACLIYLGNEYGYRELALFYFLPYLTVNGWLVLYTWLQHTHEDIPHYGEDEWSWLKGTLCTIDRPYPAWADYCHHHIGSSHVAHHLWSKMPFYGAVEATKHIKEFLGPHYRYDGTPIVKAMLQTGRKCHYVEDASGVQYMHSVFDEKRPKKL</sequence>
<dbReference type="InterPro" id="IPR005804">
    <property type="entry name" value="FA_desaturase_dom"/>
</dbReference>
<keyword evidence="1" id="KW-0472">Membrane</keyword>
<name>A0A7S3LG85_9STRA</name>
<keyword evidence="1" id="KW-1133">Transmembrane helix</keyword>
<protein>
    <recommendedName>
        <fullName evidence="2">Fatty acid desaturase domain-containing protein</fullName>
    </recommendedName>
</protein>
<dbReference type="GO" id="GO:0016491">
    <property type="term" value="F:oxidoreductase activity"/>
    <property type="evidence" value="ECO:0007669"/>
    <property type="project" value="InterPro"/>
</dbReference>
<evidence type="ECO:0000259" key="2">
    <source>
        <dbReference type="Pfam" id="PF00487"/>
    </source>
</evidence>
<dbReference type="CDD" id="cd03507">
    <property type="entry name" value="Delta12-FADS-like"/>
    <property type="match status" value="1"/>
</dbReference>
<feature type="transmembrane region" description="Helical" evidence="1">
    <location>
        <begin position="108"/>
        <end position="128"/>
    </location>
</feature>
<feature type="domain" description="Fatty acid desaturase" evidence="2">
    <location>
        <begin position="76"/>
        <end position="350"/>
    </location>
</feature>
<organism evidence="3">
    <name type="scientific">Aplanochytrium stocchinoi</name>
    <dbReference type="NCBI Taxonomy" id="215587"/>
    <lineage>
        <taxon>Eukaryota</taxon>
        <taxon>Sar</taxon>
        <taxon>Stramenopiles</taxon>
        <taxon>Bigyra</taxon>
        <taxon>Labyrinthulomycetes</taxon>
        <taxon>Thraustochytrida</taxon>
        <taxon>Thraustochytriidae</taxon>
        <taxon>Aplanochytrium</taxon>
    </lineage>
</organism>
<proteinExistence type="predicted"/>
<feature type="transmembrane region" description="Helical" evidence="1">
    <location>
        <begin position="258"/>
        <end position="276"/>
    </location>
</feature>
<evidence type="ECO:0000256" key="1">
    <source>
        <dbReference type="SAM" id="Phobius"/>
    </source>
</evidence>
<reference evidence="3" key="1">
    <citation type="submission" date="2021-01" db="EMBL/GenBank/DDBJ databases">
        <authorList>
            <person name="Corre E."/>
            <person name="Pelletier E."/>
            <person name="Niang G."/>
            <person name="Scheremetjew M."/>
            <person name="Finn R."/>
            <person name="Kale V."/>
            <person name="Holt S."/>
            <person name="Cochrane G."/>
            <person name="Meng A."/>
            <person name="Brown T."/>
            <person name="Cohen L."/>
        </authorList>
    </citation>
    <scope>NUCLEOTIDE SEQUENCE</scope>
    <source>
        <strain evidence="3">GSBS06</strain>
    </source>
</reference>
<keyword evidence="1" id="KW-0812">Transmembrane</keyword>